<dbReference type="PANTHER" id="PTHR22777">
    <property type="entry name" value="HEMOLYSIN-RELATED"/>
    <property type="match status" value="1"/>
</dbReference>
<dbReference type="InterPro" id="IPR002550">
    <property type="entry name" value="CNNM"/>
</dbReference>
<protein>
    <submittedName>
        <fullName evidence="13">Hemolysin family protein</fullName>
    </submittedName>
</protein>
<keyword evidence="14" id="KW-1185">Reference proteome</keyword>
<dbReference type="Gene3D" id="3.10.580.10">
    <property type="entry name" value="CBS-domain"/>
    <property type="match status" value="1"/>
</dbReference>
<feature type="transmembrane region" description="Helical" evidence="10">
    <location>
        <begin position="58"/>
        <end position="82"/>
    </location>
</feature>
<name>A0ABU5E8L3_9PROT</name>
<keyword evidence="7 9" id="KW-0472">Membrane</keyword>
<dbReference type="InterPro" id="IPR000644">
    <property type="entry name" value="CBS_dom"/>
</dbReference>
<dbReference type="InterPro" id="IPR036318">
    <property type="entry name" value="FAD-bd_PCMH-like_sf"/>
</dbReference>
<dbReference type="SMART" id="SM00116">
    <property type="entry name" value="CBS"/>
    <property type="match status" value="2"/>
</dbReference>
<keyword evidence="4" id="KW-0677">Repeat</keyword>
<evidence type="ECO:0000256" key="5">
    <source>
        <dbReference type="ARBA" id="ARBA00022989"/>
    </source>
</evidence>
<dbReference type="SUPFAM" id="SSF56176">
    <property type="entry name" value="FAD-binding/transporter-associated domain-like"/>
    <property type="match status" value="1"/>
</dbReference>
<evidence type="ECO:0000256" key="8">
    <source>
        <dbReference type="PROSITE-ProRule" id="PRU00703"/>
    </source>
</evidence>
<feature type="domain" description="CNNM transmembrane" evidence="12">
    <location>
        <begin position="1"/>
        <end position="199"/>
    </location>
</feature>
<dbReference type="InterPro" id="IPR005170">
    <property type="entry name" value="Transptr-assoc_dom"/>
</dbReference>
<evidence type="ECO:0000313" key="14">
    <source>
        <dbReference type="Proteomes" id="UP001279642"/>
    </source>
</evidence>
<dbReference type="Pfam" id="PF00571">
    <property type="entry name" value="CBS"/>
    <property type="match status" value="2"/>
</dbReference>
<dbReference type="PANTHER" id="PTHR22777:SF17">
    <property type="entry name" value="UPF0053 PROTEIN SLL0260"/>
    <property type="match status" value="1"/>
</dbReference>
<keyword evidence="3 9" id="KW-0812">Transmembrane</keyword>
<dbReference type="SMART" id="SM01091">
    <property type="entry name" value="CorC_HlyC"/>
    <property type="match status" value="1"/>
</dbReference>
<evidence type="ECO:0000256" key="10">
    <source>
        <dbReference type="SAM" id="Phobius"/>
    </source>
</evidence>
<evidence type="ECO:0000259" key="12">
    <source>
        <dbReference type="PROSITE" id="PS51846"/>
    </source>
</evidence>
<proteinExistence type="inferred from homology"/>
<comment type="similarity">
    <text evidence="2">Belongs to the UPF0053 family. Hemolysin C subfamily.</text>
</comment>
<dbReference type="Proteomes" id="UP001279642">
    <property type="component" value="Unassembled WGS sequence"/>
</dbReference>
<evidence type="ECO:0000256" key="4">
    <source>
        <dbReference type="ARBA" id="ARBA00022737"/>
    </source>
</evidence>
<dbReference type="Gene3D" id="3.30.465.10">
    <property type="match status" value="1"/>
</dbReference>
<evidence type="ECO:0000256" key="6">
    <source>
        <dbReference type="ARBA" id="ARBA00023122"/>
    </source>
</evidence>
<evidence type="ECO:0000256" key="3">
    <source>
        <dbReference type="ARBA" id="ARBA00022692"/>
    </source>
</evidence>
<comment type="caution">
    <text evidence="13">The sequence shown here is derived from an EMBL/GenBank/DDBJ whole genome shotgun (WGS) entry which is preliminary data.</text>
</comment>
<dbReference type="RefSeq" id="WP_320507689.1">
    <property type="nucleotide sequence ID" value="NZ_JAXCLW010000002.1"/>
</dbReference>
<dbReference type="Pfam" id="PF03471">
    <property type="entry name" value="CorC_HlyC"/>
    <property type="match status" value="1"/>
</dbReference>
<dbReference type="SUPFAM" id="SSF54631">
    <property type="entry name" value="CBS-domain pair"/>
    <property type="match status" value="1"/>
</dbReference>
<gene>
    <name evidence="13" type="ORF">SMD27_07170</name>
</gene>
<comment type="subcellular location">
    <subcellularLocation>
        <location evidence="1">Membrane</location>
        <topology evidence="1">Multi-pass membrane protein</topology>
    </subcellularLocation>
</comment>
<organism evidence="13 14">
    <name type="scientific">Dongia soli</name>
    <dbReference type="NCBI Taxonomy" id="600628"/>
    <lineage>
        <taxon>Bacteria</taxon>
        <taxon>Pseudomonadati</taxon>
        <taxon>Pseudomonadota</taxon>
        <taxon>Alphaproteobacteria</taxon>
        <taxon>Rhodospirillales</taxon>
        <taxon>Dongiaceae</taxon>
        <taxon>Dongia</taxon>
    </lineage>
</organism>
<feature type="domain" description="CBS" evidence="11">
    <location>
        <begin position="280"/>
        <end position="338"/>
    </location>
</feature>
<keyword evidence="5 9" id="KW-1133">Transmembrane helix</keyword>
<keyword evidence="6 8" id="KW-0129">CBS domain</keyword>
<dbReference type="InterPro" id="IPR046342">
    <property type="entry name" value="CBS_dom_sf"/>
</dbReference>
<sequence>MLYLEIFIVVLLTVINGLLAMSELAVVSSRKARLDHMAGSGNRGARLALRLIEDPSRFLSTVQIGITLVGIFAGAFSGATLATRLGDWLNSFALIAPHGEEVGVVIVVIGITYLSLIVGELVPKRIAMSNPERVATAVAAPMQVLSRLAAPAVWLLKSSTELILRSLGLGGSQGSAVTEEEVKSLIAEGTQTGIFMPQERRMLEGVMRMADRSVRAIMTPRTEIVWIEADTALPDALRIIEESNFSRLLVCENSIDQAIGVIHAKNLVAAALHGESVSLRNRMINVLAIPDRTSILKVLDHFRREKIHIAVVVDEYGTTEGMVTLTDVLESIAGDLPEHGDEPEVDMVRRKDGSWLVDGTISIDEFEDRTGLRGLQNGGDFHTLAGFMLQHLGHLPKAGESFIFRDARFEVIDMDGRRIDKILYVPAEDADAGYI</sequence>
<feature type="transmembrane region" description="Helical" evidence="10">
    <location>
        <begin position="102"/>
        <end position="122"/>
    </location>
</feature>
<evidence type="ECO:0000256" key="7">
    <source>
        <dbReference type="ARBA" id="ARBA00023136"/>
    </source>
</evidence>
<dbReference type="PROSITE" id="PS51371">
    <property type="entry name" value="CBS"/>
    <property type="match status" value="2"/>
</dbReference>
<evidence type="ECO:0000256" key="1">
    <source>
        <dbReference type="ARBA" id="ARBA00004141"/>
    </source>
</evidence>
<evidence type="ECO:0000259" key="11">
    <source>
        <dbReference type="PROSITE" id="PS51371"/>
    </source>
</evidence>
<evidence type="ECO:0000313" key="13">
    <source>
        <dbReference type="EMBL" id="MDY0882617.1"/>
    </source>
</evidence>
<dbReference type="InterPro" id="IPR044751">
    <property type="entry name" value="Ion_transp-like_CBS"/>
</dbReference>
<dbReference type="EMBL" id="JAXCLW010000002">
    <property type="protein sequence ID" value="MDY0882617.1"/>
    <property type="molecule type" value="Genomic_DNA"/>
</dbReference>
<dbReference type="Pfam" id="PF01595">
    <property type="entry name" value="CNNM"/>
    <property type="match status" value="1"/>
</dbReference>
<reference evidence="13 14" key="1">
    <citation type="journal article" date="2016" name="Antonie Van Leeuwenhoek">
        <title>Dongia soli sp. nov., isolated from soil from Dokdo, Korea.</title>
        <authorList>
            <person name="Kim D.U."/>
            <person name="Lee H."/>
            <person name="Kim H."/>
            <person name="Kim S.G."/>
            <person name="Ka J.O."/>
        </authorList>
    </citation>
    <scope>NUCLEOTIDE SEQUENCE [LARGE SCALE GENOMIC DNA]</scope>
    <source>
        <strain evidence="13 14">D78</strain>
    </source>
</reference>
<evidence type="ECO:0000256" key="9">
    <source>
        <dbReference type="PROSITE-ProRule" id="PRU01193"/>
    </source>
</evidence>
<feature type="domain" description="CBS" evidence="11">
    <location>
        <begin position="218"/>
        <end position="277"/>
    </location>
</feature>
<dbReference type="CDD" id="cd04590">
    <property type="entry name" value="CBS_pair_CorC_HlyC_assoc"/>
    <property type="match status" value="1"/>
</dbReference>
<feature type="transmembrane region" description="Helical" evidence="10">
    <location>
        <begin position="6"/>
        <end position="27"/>
    </location>
</feature>
<accession>A0ABU5E8L3</accession>
<dbReference type="PROSITE" id="PS51846">
    <property type="entry name" value="CNNM"/>
    <property type="match status" value="1"/>
</dbReference>
<dbReference type="InterPro" id="IPR016169">
    <property type="entry name" value="FAD-bd_PCMH_sub2"/>
</dbReference>
<evidence type="ECO:0000256" key="2">
    <source>
        <dbReference type="ARBA" id="ARBA00006446"/>
    </source>
</evidence>